<dbReference type="Pfam" id="PF01124">
    <property type="entry name" value="MAPEG"/>
    <property type="match status" value="1"/>
</dbReference>
<dbReference type="InterPro" id="IPR023352">
    <property type="entry name" value="MAPEG-like_dom_sf"/>
</dbReference>
<dbReference type="PANTHER" id="PTHR10250:SF26">
    <property type="entry name" value="GLUTATHIONE S-TRANSFERASE 3, MITOCHONDRIAL"/>
    <property type="match status" value="1"/>
</dbReference>
<name>A0AA40AQ75_9PEZI</name>
<dbReference type="Gene3D" id="1.20.120.550">
    <property type="entry name" value="Membrane associated eicosanoid/glutathione metabolism-like domain"/>
    <property type="match status" value="1"/>
</dbReference>
<evidence type="ECO:0000256" key="4">
    <source>
        <dbReference type="ARBA" id="ARBA00023136"/>
    </source>
</evidence>
<evidence type="ECO:0000256" key="2">
    <source>
        <dbReference type="ARBA" id="ARBA00022692"/>
    </source>
</evidence>
<dbReference type="InterPro" id="IPR001129">
    <property type="entry name" value="Membr-assoc_MAPEG"/>
</dbReference>
<dbReference type="EMBL" id="JAUKUA010000003">
    <property type="protein sequence ID" value="KAK0719979.1"/>
    <property type="molecule type" value="Genomic_DNA"/>
</dbReference>
<keyword evidence="3 5" id="KW-1133">Transmembrane helix</keyword>
<evidence type="ECO:0000256" key="1">
    <source>
        <dbReference type="ARBA" id="ARBA00004141"/>
    </source>
</evidence>
<evidence type="ECO:0008006" key="8">
    <source>
        <dbReference type="Google" id="ProtNLM"/>
    </source>
</evidence>
<dbReference type="GO" id="GO:0005635">
    <property type="term" value="C:nuclear envelope"/>
    <property type="evidence" value="ECO:0007669"/>
    <property type="project" value="TreeGrafter"/>
</dbReference>
<sequence length="147" mass="16011">MAITLPSEYGWVLLAATSTFFVNTFHSVLTGKYRKASGIKYPAAYATNEVAEKDPKAFTFNCAQRAHANYTENLTPALLALFVAGLRHPLIAATVFTTWSVVRVGYARGYTAYGPSGRGTFSIFSSVIDLGLKLLAIYGTVQFVLEK</sequence>
<dbReference type="AlphaFoldDB" id="A0AA40AQ75"/>
<evidence type="ECO:0000313" key="6">
    <source>
        <dbReference type="EMBL" id="KAK0719979.1"/>
    </source>
</evidence>
<feature type="transmembrane region" description="Helical" evidence="5">
    <location>
        <begin position="121"/>
        <end position="145"/>
    </location>
</feature>
<evidence type="ECO:0000256" key="3">
    <source>
        <dbReference type="ARBA" id="ARBA00022989"/>
    </source>
</evidence>
<dbReference type="GO" id="GO:0004364">
    <property type="term" value="F:glutathione transferase activity"/>
    <property type="evidence" value="ECO:0007669"/>
    <property type="project" value="TreeGrafter"/>
</dbReference>
<organism evidence="6 7">
    <name type="scientific">Lasiosphaeris hirsuta</name>
    <dbReference type="NCBI Taxonomy" id="260670"/>
    <lineage>
        <taxon>Eukaryota</taxon>
        <taxon>Fungi</taxon>
        <taxon>Dikarya</taxon>
        <taxon>Ascomycota</taxon>
        <taxon>Pezizomycotina</taxon>
        <taxon>Sordariomycetes</taxon>
        <taxon>Sordariomycetidae</taxon>
        <taxon>Sordariales</taxon>
        <taxon>Lasiosphaeriaceae</taxon>
        <taxon>Lasiosphaeris</taxon>
    </lineage>
</organism>
<accession>A0AA40AQ75</accession>
<dbReference type="InterPro" id="IPR050997">
    <property type="entry name" value="MAPEG"/>
</dbReference>
<keyword evidence="7" id="KW-1185">Reference proteome</keyword>
<dbReference type="SUPFAM" id="SSF161084">
    <property type="entry name" value="MAPEG domain-like"/>
    <property type="match status" value="1"/>
</dbReference>
<evidence type="ECO:0000256" key="5">
    <source>
        <dbReference type="SAM" id="Phobius"/>
    </source>
</evidence>
<dbReference type="GO" id="GO:0005783">
    <property type="term" value="C:endoplasmic reticulum"/>
    <property type="evidence" value="ECO:0007669"/>
    <property type="project" value="TreeGrafter"/>
</dbReference>
<dbReference type="GO" id="GO:0016020">
    <property type="term" value="C:membrane"/>
    <property type="evidence" value="ECO:0007669"/>
    <property type="project" value="UniProtKB-SubCell"/>
</dbReference>
<keyword evidence="2 5" id="KW-0812">Transmembrane</keyword>
<comment type="caution">
    <text evidence="6">The sequence shown here is derived from an EMBL/GenBank/DDBJ whole genome shotgun (WGS) entry which is preliminary data.</text>
</comment>
<gene>
    <name evidence="6" type="ORF">B0H67DRAFT_172571</name>
</gene>
<evidence type="ECO:0000313" key="7">
    <source>
        <dbReference type="Proteomes" id="UP001172102"/>
    </source>
</evidence>
<proteinExistence type="predicted"/>
<reference evidence="6" key="1">
    <citation type="submission" date="2023-06" db="EMBL/GenBank/DDBJ databases">
        <title>Genome-scale phylogeny and comparative genomics of the fungal order Sordariales.</title>
        <authorList>
            <consortium name="Lawrence Berkeley National Laboratory"/>
            <person name="Hensen N."/>
            <person name="Bonometti L."/>
            <person name="Westerberg I."/>
            <person name="Brannstrom I.O."/>
            <person name="Guillou S."/>
            <person name="Cros-Aarteil S."/>
            <person name="Calhoun S."/>
            <person name="Haridas S."/>
            <person name="Kuo A."/>
            <person name="Mondo S."/>
            <person name="Pangilinan J."/>
            <person name="Riley R."/>
            <person name="Labutti K."/>
            <person name="Andreopoulos B."/>
            <person name="Lipzen A."/>
            <person name="Chen C."/>
            <person name="Yanf M."/>
            <person name="Daum C."/>
            <person name="Ng V."/>
            <person name="Clum A."/>
            <person name="Steindorff A."/>
            <person name="Ohm R."/>
            <person name="Martin F."/>
            <person name="Silar P."/>
            <person name="Natvig D."/>
            <person name="Lalanne C."/>
            <person name="Gautier V."/>
            <person name="Ament-Velasquez S.L."/>
            <person name="Kruys A."/>
            <person name="Hutchinson M.I."/>
            <person name="Powell A.J."/>
            <person name="Barry K."/>
            <person name="Miller A.N."/>
            <person name="Grigoriev I.V."/>
            <person name="Debuchy R."/>
            <person name="Gladieux P."/>
            <person name="Thoren M.H."/>
            <person name="Johannesson H."/>
        </authorList>
    </citation>
    <scope>NUCLEOTIDE SEQUENCE</scope>
    <source>
        <strain evidence="6">SMH4607-1</strain>
    </source>
</reference>
<dbReference type="Proteomes" id="UP001172102">
    <property type="component" value="Unassembled WGS sequence"/>
</dbReference>
<feature type="transmembrane region" description="Helical" evidence="5">
    <location>
        <begin position="12"/>
        <end position="31"/>
    </location>
</feature>
<dbReference type="GO" id="GO:0004602">
    <property type="term" value="F:glutathione peroxidase activity"/>
    <property type="evidence" value="ECO:0007669"/>
    <property type="project" value="TreeGrafter"/>
</dbReference>
<feature type="transmembrane region" description="Helical" evidence="5">
    <location>
        <begin position="77"/>
        <end position="101"/>
    </location>
</feature>
<keyword evidence="4 5" id="KW-0472">Membrane</keyword>
<comment type="subcellular location">
    <subcellularLocation>
        <location evidence="1">Membrane</location>
        <topology evidence="1">Multi-pass membrane protein</topology>
    </subcellularLocation>
</comment>
<dbReference type="PANTHER" id="PTHR10250">
    <property type="entry name" value="MICROSOMAL GLUTATHIONE S-TRANSFERASE"/>
    <property type="match status" value="1"/>
</dbReference>
<protein>
    <recommendedName>
        <fullName evidence="8">Microsomal glutathione S-transferase 3</fullName>
    </recommendedName>
</protein>